<evidence type="ECO:0000256" key="10">
    <source>
        <dbReference type="SAM" id="Phobius"/>
    </source>
</evidence>
<dbReference type="FunFam" id="3.80.10.10:FF:000069">
    <property type="entry name" value="leucine-rich repeat-containing protein 3B"/>
    <property type="match status" value="1"/>
</dbReference>
<keyword evidence="5" id="KW-0677">Repeat</keyword>
<dbReference type="InterPro" id="IPR032675">
    <property type="entry name" value="LRR_dom_sf"/>
</dbReference>
<dbReference type="Proteomes" id="UP001178461">
    <property type="component" value="Chromosome 5"/>
</dbReference>
<dbReference type="SMART" id="SM00013">
    <property type="entry name" value="LRRNT"/>
    <property type="match status" value="1"/>
</dbReference>
<dbReference type="SUPFAM" id="SSF52058">
    <property type="entry name" value="L domain-like"/>
    <property type="match status" value="1"/>
</dbReference>
<sequence>MSLQIAGGWCVMVGIPSSKDFERALLCLCSHAGLHTPDWMTSMFLAAEASRPALLFWSQALFCLLFCAPSGCCTSCPDQCQCTNYSGATAVLCSASNLDEIPKDIPKDTMFLKLDANKITSVPNSTFRHLAHLQEIDLSKNAIEKIDSAAFKGVADGLRLLDLSGNHIQRIPKEALVNLNAMIRLSNNPWHCECTLQEVLWEVKLDPDSVNEITCQTSVQEEYAGKPLLHILDSGINFCNMHQKTTDVAMFVTMFSWFTLVISYVVYYVRHNQEDTKKHLEYLKSLPSTRVPKETISTIL</sequence>
<dbReference type="InterPro" id="IPR050541">
    <property type="entry name" value="LRR_TM_domain-containing"/>
</dbReference>
<protein>
    <recommendedName>
        <fullName evidence="9">Leucine-rich repeat-containing protein 3</fullName>
    </recommendedName>
</protein>
<feature type="transmembrane region" description="Helical" evidence="10">
    <location>
        <begin position="248"/>
        <end position="269"/>
    </location>
</feature>
<dbReference type="Pfam" id="PF13855">
    <property type="entry name" value="LRR_8"/>
    <property type="match status" value="1"/>
</dbReference>
<dbReference type="SMART" id="SM00369">
    <property type="entry name" value="LRR_TYP"/>
    <property type="match status" value="3"/>
</dbReference>
<dbReference type="InterPro" id="IPR001611">
    <property type="entry name" value="Leu-rich_rpt"/>
</dbReference>
<evidence type="ECO:0000256" key="3">
    <source>
        <dbReference type="ARBA" id="ARBA00022692"/>
    </source>
</evidence>
<dbReference type="InterPro" id="IPR003591">
    <property type="entry name" value="Leu-rich_rpt_typical-subtyp"/>
</dbReference>
<dbReference type="Pfam" id="PF00560">
    <property type="entry name" value="LRR_1"/>
    <property type="match status" value="1"/>
</dbReference>
<evidence type="ECO:0000313" key="12">
    <source>
        <dbReference type="EMBL" id="CAI5775385.1"/>
    </source>
</evidence>
<evidence type="ECO:0000313" key="13">
    <source>
        <dbReference type="Proteomes" id="UP001178461"/>
    </source>
</evidence>
<dbReference type="GO" id="GO:0005886">
    <property type="term" value="C:plasma membrane"/>
    <property type="evidence" value="ECO:0007669"/>
    <property type="project" value="TreeGrafter"/>
</dbReference>
<keyword evidence="6 10" id="KW-1133">Transmembrane helix</keyword>
<gene>
    <name evidence="12" type="ORF">PODLI_1B008170</name>
</gene>
<keyword evidence="7 10" id="KW-0472">Membrane</keyword>
<comment type="subcellular location">
    <subcellularLocation>
        <location evidence="1">Membrane</location>
        <topology evidence="1">Single-pass membrane protein</topology>
    </subcellularLocation>
</comment>
<comment type="similarity">
    <text evidence="8">Belongs to the LRRC3 family.</text>
</comment>
<dbReference type="EMBL" id="OX395130">
    <property type="protein sequence ID" value="CAI5775385.1"/>
    <property type="molecule type" value="Genomic_DNA"/>
</dbReference>
<dbReference type="Gene3D" id="3.80.10.10">
    <property type="entry name" value="Ribonuclease Inhibitor"/>
    <property type="match status" value="1"/>
</dbReference>
<reference evidence="12" key="1">
    <citation type="submission" date="2022-12" db="EMBL/GenBank/DDBJ databases">
        <authorList>
            <person name="Alioto T."/>
            <person name="Alioto T."/>
            <person name="Gomez Garrido J."/>
        </authorList>
    </citation>
    <scope>NUCLEOTIDE SEQUENCE</scope>
</reference>
<dbReference type="AlphaFoldDB" id="A0AA35KBV7"/>
<evidence type="ECO:0000256" key="7">
    <source>
        <dbReference type="ARBA" id="ARBA00023136"/>
    </source>
</evidence>
<evidence type="ECO:0000256" key="1">
    <source>
        <dbReference type="ARBA" id="ARBA00004167"/>
    </source>
</evidence>
<evidence type="ECO:0000256" key="4">
    <source>
        <dbReference type="ARBA" id="ARBA00022729"/>
    </source>
</evidence>
<dbReference type="Pfam" id="PF01462">
    <property type="entry name" value="LRRNT"/>
    <property type="match status" value="1"/>
</dbReference>
<evidence type="ECO:0000256" key="6">
    <source>
        <dbReference type="ARBA" id="ARBA00022989"/>
    </source>
</evidence>
<evidence type="ECO:0000256" key="5">
    <source>
        <dbReference type="ARBA" id="ARBA00022737"/>
    </source>
</evidence>
<organism evidence="12 13">
    <name type="scientific">Podarcis lilfordi</name>
    <name type="common">Lilford's wall lizard</name>
    <dbReference type="NCBI Taxonomy" id="74358"/>
    <lineage>
        <taxon>Eukaryota</taxon>
        <taxon>Metazoa</taxon>
        <taxon>Chordata</taxon>
        <taxon>Craniata</taxon>
        <taxon>Vertebrata</taxon>
        <taxon>Euteleostomi</taxon>
        <taxon>Lepidosauria</taxon>
        <taxon>Squamata</taxon>
        <taxon>Bifurcata</taxon>
        <taxon>Unidentata</taxon>
        <taxon>Episquamata</taxon>
        <taxon>Laterata</taxon>
        <taxon>Lacertibaenia</taxon>
        <taxon>Lacertidae</taxon>
        <taxon>Podarcis</taxon>
    </lineage>
</organism>
<keyword evidence="2" id="KW-0433">Leucine-rich repeat</keyword>
<evidence type="ECO:0000256" key="2">
    <source>
        <dbReference type="ARBA" id="ARBA00022614"/>
    </source>
</evidence>
<evidence type="ECO:0000256" key="9">
    <source>
        <dbReference type="ARBA" id="ARBA00049749"/>
    </source>
</evidence>
<evidence type="ECO:0000256" key="8">
    <source>
        <dbReference type="ARBA" id="ARBA00049658"/>
    </source>
</evidence>
<feature type="domain" description="LRRNT" evidence="11">
    <location>
        <begin position="75"/>
        <end position="111"/>
    </location>
</feature>
<dbReference type="PANTHER" id="PTHR24369">
    <property type="entry name" value="ANTIGEN BSP, PUTATIVE-RELATED"/>
    <property type="match status" value="1"/>
</dbReference>
<dbReference type="PROSITE" id="PS51450">
    <property type="entry name" value="LRR"/>
    <property type="match status" value="1"/>
</dbReference>
<dbReference type="InterPro" id="IPR000372">
    <property type="entry name" value="LRRNT"/>
</dbReference>
<dbReference type="PANTHER" id="PTHR24369:SF170">
    <property type="entry name" value="LEUCINE-RICH REPEAT-CONTAINING PROTEIN 3"/>
    <property type="match status" value="1"/>
</dbReference>
<evidence type="ECO:0000259" key="11">
    <source>
        <dbReference type="SMART" id="SM00013"/>
    </source>
</evidence>
<keyword evidence="4" id="KW-0732">Signal</keyword>
<keyword evidence="13" id="KW-1185">Reference proteome</keyword>
<keyword evidence="3 10" id="KW-0812">Transmembrane</keyword>
<proteinExistence type="inferred from homology"/>
<accession>A0AA35KBV7</accession>
<name>A0AA35KBV7_9SAUR</name>